<dbReference type="CDD" id="cd03469">
    <property type="entry name" value="Rieske_RO_Alpha_N"/>
    <property type="match status" value="1"/>
</dbReference>
<proteinExistence type="inferred from homology"/>
<dbReference type="PANTHER" id="PTHR43756:SF1">
    <property type="entry name" value="3-PHENYLPROPIONATE_CINNAMIC ACID DIOXYGENASE SUBUNIT ALPHA"/>
    <property type="match status" value="1"/>
</dbReference>
<dbReference type="Pfam" id="PF00848">
    <property type="entry name" value="Ring_hydroxyl_A"/>
    <property type="match status" value="1"/>
</dbReference>
<keyword evidence="8" id="KW-0520">NAD</keyword>
<dbReference type="PANTHER" id="PTHR43756">
    <property type="entry name" value="CHOLINE MONOOXYGENASE, CHLOROPLASTIC"/>
    <property type="match status" value="1"/>
</dbReference>
<evidence type="ECO:0000259" key="9">
    <source>
        <dbReference type="PROSITE" id="PS51296"/>
    </source>
</evidence>
<evidence type="ECO:0000256" key="8">
    <source>
        <dbReference type="ARBA" id="ARBA00023027"/>
    </source>
</evidence>
<dbReference type="InterPro" id="IPR001663">
    <property type="entry name" value="Rng_hydr_dOase-A"/>
</dbReference>
<feature type="domain" description="Rieske" evidence="9">
    <location>
        <begin position="51"/>
        <end position="134"/>
    </location>
</feature>
<gene>
    <name evidence="10" type="ORF">MMF94_36260</name>
</gene>
<dbReference type="Gene3D" id="3.90.380.10">
    <property type="entry name" value="Naphthalene 1,2-dioxygenase Alpha Subunit, Chain A, domain 1"/>
    <property type="match status" value="1"/>
</dbReference>
<keyword evidence="2" id="KW-0001">2Fe-2S</keyword>
<evidence type="ECO:0000256" key="6">
    <source>
        <dbReference type="ARBA" id="ARBA00023004"/>
    </source>
</evidence>
<comment type="caution">
    <text evidence="10">The sequence shown here is derived from an EMBL/GenBank/DDBJ whole genome shotgun (WGS) entry which is preliminary data.</text>
</comment>
<evidence type="ECO:0000256" key="3">
    <source>
        <dbReference type="ARBA" id="ARBA00022723"/>
    </source>
</evidence>
<evidence type="ECO:0000313" key="10">
    <source>
        <dbReference type="EMBL" id="MCH6171186.1"/>
    </source>
</evidence>
<dbReference type="GO" id="GO:0051213">
    <property type="term" value="F:dioxygenase activity"/>
    <property type="evidence" value="ECO:0007669"/>
    <property type="project" value="UniProtKB-KW"/>
</dbReference>
<accession>A0ABS9TSH6</accession>
<dbReference type="InterPro" id="IPR015879">
    <property type="entry name" value="Ring_hydroxy_dOase_asu_C_dom"/>
</dbReference>
<dbReference type="Gene3D" id="2.102.10.10">
    <property type="entry name" value="Rieske [2Fe-2S] iron-sulphur domain"/>
    <property type="match status" value="1"/>
</dbReference>
<organism evidence="10 11">
    <name type="scientific">Pseudonocardia alaniniphila</name>
    <dbReference type="NCBI Taxonomy" id="75291"/>
    <lineage>
        <taxon>Bacteria</taxon>
        <taxon>Bacillati</taxon>
        <taxon>Actinomycetota</taxon>
        <taxon>Actinomycetes</taxon>
        <taxon>Pseudonocardiales</taxon>
        <taxon>Pseudonocardiaceae</taxon>
        <taxon>Pseudonocardia</taxon>
    </lineage>
</organism>
<dbReference type="InterPro" id="IPR017941">
    <property type="entry name" value="Rieske_2Fe-2S"/>
</dbReference>
<evidence type="ECO:0000256" key="5">
    <source>
        <dbReference type="ARBA" id="ARBA00023002"/>
    </source>
</evidence>
<dbReference type="Pfam" id="PF00355">
    <property type="entry name" value="Rieske"/>
    <property type="match status" value="1"/>
</dbReference>
<evidence type="ECO:0000256" key="4">
    <source>
        <dbReference type="ARBA" id="ARBA00022964"/>
    </source>
</evidence>
<protein>
    <submittedName>
        <fullName evidence="10">Aromatic ring-hydroxylating dioxygenase subunit alpha</fullName>
    </submittedName>
</protein>
<dbReference type="SUPFAM" id="SSF50022">
    <property type="entry name" value="ISP domain"/>
    <property type="match status" value="1"/>
</dbReference>
<dbReference type="PRINTS" id="PR00090">
    <property type="entry name" value="RNGDIOXGNASE"/>
</dbReference>
<evidence type="ECO:0000256" key="2">
    <source>
        <dbReference type="ARBA" id="ARBA00022714"/>
    </source>
</evidence>
<comment type="similarity">
    <text evidence="1">Belongs to the bacterial ring-hydroxylating dioxygenase alpha subunit family.</text>
</comment>
<dbReference type="SUPFAM" id="SSF55961">
    <property type="entry name" value="Bet v1-like"/>
    <property type="match status" value="1"/>
</dbReference>
<keyword evidence="7" id="KW-0411">Iron-sulfur</keyword>
<keyword evidence="3" id="KW-0479">Metal-binding</keyword>
<keyword evidence="6" id="KW-0408">Iron</keyword>
<keyword evidence="5" id="KW-0560">Oxidoreductase</keyword>
<dbReference type="PROSITE" id="PS00570">
    <property type="entry name" value="RING_HYDROXYL_ALPHA"/>
    <property type="match status" value="1"/>
</dbReference>
<dbReference type="PROSITE" id="PS51296">
    <property type="entry name" value="RIESKE"/>
    <property type="match status" value="1"/>
</dbReference>
<keyword evidence="11" id="KW-1185">Reference proteome</keyword>
<sequence>MTQQLTAPAPAGPTGLVDDRPREGFFRVHRSSLVEESVFEAERRTIFDRCWLYVGHTSEVPDAGDYRARAVAGRPLILWRAQDGQVRVFLNTCRHRGAQICRVPEGNARGMTCFYHAWTYASDGRLTGLPGEDGYGPDFDRSRFGLASPPRVAEYRGFVFCCFDPDAVELTEYLGRAREYIDLVADQSPEMEVVEGVHEYSMSANWKLFVENSLDGYHLLPLHRTYFDYLKSTEGSSGGTRMITSAENLGAGHAVITFEGAPWARPVARWTPAMGEENRRYIEGQFASLRERFDPERARRIATVDRNLLVFPNLVINDIMGIVIRAITPTSAGHTVIEQWTLATKGEPASVRERRLDSYVIFQGPGGLATPDDMEACESCQHGFRTVAEAPWSDISRGIHKEATGGPFVASDEIQQRTFWRRWRDLMGG</sequence>
<keyword evidence="4 10" id="KW-0223">Dioxygenase</keyword>
<evidence type="ECO:0000256" key="1">
    <source>
        <dbReference type="ARBA" id="ARBA00008751"/>
    </source>
</evidence>
<evidence type="ECO:0000313" key="11">
    <source>
        <dbReference type="Proteomes" id="UP001299970"/>
    </source>
</evidence>
<reference evidence="10 11" key="1">
    <citation type="submission" date="2022-03" db="EMBL/GenBank/DDBJ databases">
        <title>Pseudonocardia alaer sp. nov., a novel actinomycete isolated from reed forest soil.</title>
        <authorList>
            <person name="Wang L."/>
        </authorList>
    </citation>
    <scope>NUCLEOTIDE SEQUENCE [LARGE SCALE GENOMIC DNA]</scope>
    <source>
        <strain evidence="10 11">Y-16303</strain>
    </source>
</reference>
<dbReference type="Proteomes" id="UP001299970">
    <property type="component" value="Unassembled WGS sequence"/>
</dbReference>
<name>A0ABS9TSH6_9PSEU</name>
<dbReference type="RefSeq" id="WP_241041990.1">
    <property type="nucleotide sequence ID" value="NZ_BAAAJF010000041.1"/>
</dbReference>
<evidence type="ECO:0000256" key="7">
    <source>
        <dbReference type="ARBA" id="ARBA00023014"/>
    </source>
</evidence>
<dbReference type="EMBL" id="JAKXMK010000040">
    <property type="protein sequence ID" value="MCH6171186.1"/>
    <property type="molecule type" value="Genomic_DNA"/>
</dbReference>
<dbReference type="InterPro" id="IPR015881">
    <property type="entry name" value="ARHD_Rieske_2Fe_2S"/>
</dbReference>
<dbReference type="InterPro" id="IPR036922">
    <property type="entry name" value="Rieske_2Fe-2S_sf"/>
</dbReference>